<dbReference type="CDD" id="cd06091">
    <property type="entry name" value="KOW_NusG"/>
    <property type="match status" value="1"/>
</dbReference>
<dbReference type="InterPro" id="IPR006645">
    <property type="entry name" value="NGN-like_dom"/>
</dbReference>
<dbReference type="InterPro" id="IPR001062">
    <property type="entry name" value="Transcrpt_antiterm_NusG"/>
</dbReference>
<dbReference type="InterPro" id="IPR036735">
    <property type="entry name" value="NGN_dom_sf"/>
</dbReference>
<feature type="compositionally biased region" description="Low complexity" evidence="8">
    <location>
        <begin position="18"/>
        <end position="34"/>
    </location>
</feature>
<dbReference type="Pfam" id="PF02357">
    <property type="entry name" value="NusG"/>
    <property type="match status" value="1"/>
</dbReference>
<keyword evidence="1 5" id="KW-0806">Transcription termination</keyword>
<dbReference type="NCBIfam" id="TIGR00922">
    <property type="entry name" value="nusG"/>
    <property type="match status" value="1"/>
</dbReference>
<dbReference type="Gene3D" id="3.30.70.940">
    <property type="entry name" value="NusG, N-terminal domain"/>
    <property type="match status" value="1"/>
</dbReference>
<evidence type="ECO:0000256" key="1">
    <source>
        <dbReference type="ARBA" id="ARBA00022472"/>
    </source>
</evidence>
<dbReference type="RefSeq" id="WP_344298863.1">
    <property type="nucleotide sequence ID" value="NZ_BAAAQW010000003.1"/>
</dbReference>
<dbReference type="EMBL" id="BAAAQW010000003">
    <property type="protein sequence ID" value="GAA2198894.1"/>
    <property type="molecule type" value="Genomic_DNA"/>
</dbReference>
<dbReference type="HAMAP" id="MF_00948">
    <property type="entry name" value="NusG"/>
    <property type="match status" value="1"/>
</dbReference>
<protein>
    <recommendedName>
        <fullName evidence="5 6">Transcription termination/antitermination protein NusG</fullName>
    </recommendedName>
</protein>
<dbReference type="InterPro" id="IPR014722">
    <property type="entry name" value="Rib_uL2_dom2"/>
</dbReference>
<organism evidence="11 12">
    <name type="scientific">Sinomonas flava</name>
    <dbReference type="NCBI Taxonomy" id="496857"/>
    <lineage>
        <taxon>Bacteria</taxon>
        <taxon>Bacillati</taxon>
        <taxon>Actinomycetota</taxon>
        <taxon>Actinomycetes</taxon>
        <taxon>Micrococcales</taxon>
        <taxon>Micrococcaceae</taxon>
        <taxon>Sinomonas</taxon>
    </lineage>
</organism>
<dbReference type="InterPro" id="IPR005824">
    <property type="entry name" value="KOW"/>
</dbReference>
<dbReference type="Gene3D" id="2.30.30.30">
    <property type="match status" value="1"/>
</dbReference>
<reference evidence="12" key="1">
    <citation type="journal article" date="2019" name="Int. J. Syst. Evol. Microbiol.">
        <title>The Global Catalogue of Microorganisms (GCM) 10K type strain sequencing project: providing services to taxonomists for standard genome sequencing and annotation.</title>
        <authorList>
            <consortium name="The Broad Institute Genomics Platform"/>
            <consortium name="The Broad Institute Genome Sequencing Center for Infectious Disease"/>
            <person name="Wu L."/>
            <person name="Ma J."/>
        </authorList>
    </citation>
    <scope>NUCLEOTIDE SEQUENCE [LARGE SCALE GENOMIC DNA]</scope>
    <source>
        <strain evidence="12">JCM 16034</strain>
    </source>
</reference>
<feature type="compositionally biased region" description="Acidic residues" evidence="8">
    <location>
        <begin position="83"/>
        <end position="112"/>
    </location>
</feature>
<keyword evidence="12" id="KW-1185">Reference proteome</keyword>
<feature type="compositionally biased region" description="Low complexity" evidence="8">
    <location>
        <begin position="113"/>
        <end position="124"/>
    </location>
</feature>
<comment type="caution">
    <text evidence="11">The sequence shown here is derived from an EMBL/GenBank/DDBJ whole genome shotgun (WGS) entry which is preliminary data.</text>
</comment>
<dbReference type="SUPFAM" id="SSF82679">
    <property type="entry name" value="N-utilization substance G protein NusG, N-terminal domain"/>
    <property type="match status" value="1"/>
</dbReference>
<proteinExistence type="inferred from homology"/>
<evidence type="ECO:0000259" key="9">
    <source>
        <dbReference type="SMART" id="SM00738"/>
    </source>
</evidence>
<dbReference type="SMART" id="SM00739">
    <property type="entry name" value="KOW"/>
    <property type="match status" value="1"/>
</dbReference>
<evidence type="ECO:0000256" key="6">
    <source>
        <dbReference type="NCBIfam" id="TIGR00922"/>
    </source>
</evidence>
<dbReference type="PRINTS" id="PR00338">
    <property type="entry name" value="NUSGTNSCPFCT"/>
</dbReference>
<dbReference type="SMART" id="SM00738">
    <property type="entry name" value="NGN"/>
    <property type="match status" value="1"/>
</dbReference>
<keyword evidence="2 5" id="KW-0889">Transcription antitermination</keyword>
<accession>A0ABP5NH96</accession>
<dbReference type="InterPro" id="IPR043425">
    <property type="entry name" value="NusG-like"/>
</dbReference>
<feature type="domain" description="NusG-like N-terminal" evidence="9">
    <location>
        <begin position="138"/>
        <end position="246"/>
    </location>
</feature>
<evidence type="ECO:0000313" key="12">
    <source>
        <dbReference type="Proteomes" id="UP001500432"/>
    </source>
</evidence>
<sequence>MSEHELEDRGTEHEETAFEPAFSDAADSAAAPAAPEDEATFEDEASAEAEAETDDEASAEAETDDDEAVAAEAFGAPGVHIETEDELATEGTDETESDEVEADEAEAEEAAEPEAPVDPAEAAAKAAEEFRAKLRRQPGDWYVIHSYAGYENRVKANLETRIQTLDMEDYIFEIQVPMEEVVEIKNAQRKVVNRVRIPGYVLVRMDLTDASWGAVRHTPGVTGFVGNAHNPVPLTLDEVFSMLAPVFEQEQAAEAKAAGKAGQRVPSAPVAVDFEVGESVIVKEGPFETLPATISEIKPESQTLVVLVSIFERETPVTLAFNQVSKI</sequence>
<feature type="domain" description="KOW" evidence="10">
    <location>
        <begin position="273"/>
        <end position="300"/>
    </location>
</feature>
<dbReference type="CDD" id="cd09891">
    <property type="entry name" value="NGN_Bact_1"/>
    <property type="match status" value="1"/>
</dbReference>
<evidence type="ECO:0000256" key="2">
    <source>
        <dbReference type="ARBA" id="ARBA00022814"/>
    </source>
</evidence>
<feature type="compositionally biased region" description="Basic and acidic residues" evidence="8">
    <location>
        <begin position="1"/>
        <end position="16"/>
    </location>
</feature>
<evidence type="ECO:0000256" key="7">
    <source>
        <dbReference type="RuleBase" id="RU000538"/>
    </source>
</evidence>
<feature type="compositionally biased region" description="Acidic residues" evidence="8">
    <location>
        <begin position="35"/>
        <end position="69"/>
    </location>
</feature>
<dbReference type="PANTHER" id="PTHR30265">
    <property type="entry name" value="RHO-INTERACTING TRANSCRIPTION TERMINATION FACTOR NUSG"/>
    <property type="match status" value="1"/>
</dbReference>
<evidence type="ECO:0000313" key="11">
    <source>
        <dbReference type="EMBL" id="GAA2198894.1"/>
    </source>
</evidence>
<evidence type="ECO:0000256" key="3">
    <source>
        <dbReference type="ARBA" id="ARBA00023015"/>
    </source>
</evidence>
<dbReference type="InterPro" id="IPR008991">
    <property type="entry name" value="Translation_prot_SH3-like_sf"/>
</dbReference>
<dbReference type="SUPFAM" id="SSF50104">
    <property type="entry name" value="Translation proteins SH3-like domain"/>
    <property type="match status" value="1"/>
</dbReference>
<keyword evidence="3 5" id="KW-0805">Transcription regulation</keyword>
<dbReference type="InterPro" id="IPR047050">
    <property type="entry name" value="NGN"/>
</dbReference>
<feature type="region of interest" description="Disordered" evidence="8">
    <location>
        <begin position="1"/>
        <end position="124"/>
    </location>
</feature>
<dbReference type="Proteomes" id="UP001500432">
    <property type="component" value="Unassembled WGS sequence"/>
</dbReference>
<evidence type="ECO:0000256" key="5">
    <source>
        <dbReference type="HAMAP-Rule" id="MF_00948"/>
    </source>
</evidence>
<gene>
    <name evidence="5" type="primary">nusG</name>
    <name evidence="11" type="ORF">GCM10009849_13330</name>
</gene>
<name>A0ABP5NH96_9MICC</name>
<keyword evidence="4 5" id="KW-0804">Transcription</keyword>
<evidence type="ECO:0000259" key="10">
    <source>
        <dbReference type="SMART" id="SM00739"/>
    </source>
</evidence>
<evidence type="ECO:0000256" key="4">
    <source>
        <dbReference type="ARBA" id="ARBA00023163"/>
    </source>
</evidence>
<comment type="function">
    <text evidence="5 7">Participates in transcription elongation, termination and antitermination.</text>
</comment>
<evidence type="ECO:0000256" key="8">
    <source>
        <dbReference type="SAM" id="MobiDB-lite"/>
    </source>
</evidence>
<comment type="similarity">
    <text evidence="5 7">Belongs to the NusG family.</text>
</comment>
<dbReference type="PANTHER" id="PTHR30265:SF2">
    <property type="entry name" value="TRANSCRIPTION TERMINATION_ANTITERMINATION PROTEIN NUSG"/>
    <property type="match status" value="1"/>
</dbReference>